<proteinExistence type="predicted"/>
<accession>A0A6A6BDJ2</accession>
<sequence>MGGAGPEAFSVGPGLGRSPPPKRSDSAHPVTPSAAAGASSHTPCPSRIASVTA</sequence>
<feature type="compositionally biased region" description="Polar residues" evidence="1">
    <location>
        <begin position="39"/>
        <end position="53"/>
    </location>
</feature>
<reference evidence="2" key="1">
    <citation type="journal article" date="2020" name="Stud. Mycol.">
        <title>101 Dothideomycetes genomes: a test case for predicting lifestyles and emergence of pathogens.</title>
        <authorList>
            <person name="Haridas S."/>
            <person name="Albert R."/>
            <person name="Binder M."/>
            <person name="Bloem J."/>
            <person name="Labutti K."/>
            <person name="Salamov A."/>
            <person name="Andreopoulos B."/>
            <person name="Baker S."/>
            <person name="Barry K."/>
            <person name="Bills G."/>
            <person name="Bluhm B."/>
            <person name="Cannon C."/>
            <person name="Castanera R."/>
            <person name="Culley D."/>
            <person name="Daum C."/>
            <person name="Ezra D."/>
            <person name="Gonzalez J."/>
            <person name="Henrissat B."/>
            <person name="Kuo A."/>
            <person name="Liang C."/>
            <person name="Lipzen A."/>
            <person name="Lutzoni F."/>
            <person name="Magnuson J."/>
            <person name="Mondo S."/>
            <person name="Nolan M."/>
            <person name="Ohm R."/>
            <person name="Pangilinan J."/>
            <person name="Park H.-J."/>
            <person name="Ramirez L."/>
            <person name="Alfaro M."/>
            <person name="Sun H."/>
            <person name="Tritt A."/>
            <person name="Yoshinaga Y."/>
            <person name="Zwiers L.-H."/>
            <person name="Turgeon B."/>
            <person name="Goodwin S."/>
            <person name="Spatafora J."/>
            <person name="Crous P."/>
            <person name="Grigoriev I."/>
        </authorList>
    </citation>
    <scope>NUCLEOTIDE SEQUENCE</scope>
    <source>
        <strain evidence="2">CBS 121167</strain>
    </source>
</reference>
<dbReference type="AlphaFoldDB" id="A0A6A6BDJ2"/>
<organism evidence="2 3">
    <name type="scientific">Aplosporella prunicola CBS 121167</name>
    <dbReference type="NCBI Taxonomy" id="1176127"/>
    <lineage>
        <taxon>Eukaryota</taxon>
        <taxon>Fungi</taxon>
        <taxon>Dikarya</taxon>
        <taxon>Ascomycota</taxon>
        <taxon>Pezizomycotina</taxon>
        <taxon>Dothideomycetes</taxon>
        <taxon>Dothideomycetes incertae sedis</taxon>
        <taxon>Botryosphaeriales</taxon>
        <taxon>Aplosporellaceae</taxon>
        <taxon>Aplosporella</taxon>
    </lineage>
</organism>
<dbReference type="GeneID" id="54298094"/>
<gene>
    <name evidence="2" type="ORF">K452DRAFT_288143</name>
</gene>
<evidence type="ECO:0000313" key="2">
    <source>
        <dbReference type="EMBL" id="KAF2141443.1"/>
    </source>
</evidence>
<protein>
    <submittedName>
        <fullName evidence="2">Uncharacterized protein</fullName>
    </submittedName>
</protein>
<evidence type="ECO:0000313" key="3">
    <source>
        <dbReference type="Proteomes" id="UP000799438"/>
    </source>
</evidence>
<dbReference type="EMBL" id="ML995487">
    <property type="protein sequence ID" value="KAF2141443.1"/>
    <property type="molecule type" value="Genomic_DNA"/>
</dbReference>
<evidence type="ECO:0000256" key="1">
    <source>
        <dbReference type="SAM" id="MobiDB-lite"/>
    </source>
</evidence>
<dbReference type="RefSeq" id="XP_033397156.1">
    <property type="nucleotide sequence ID" value="XM_033540598.1"/>
</dbReference>
<dbReference type="Proteomes" id="UP000799438">
    <property type="component" value="Unassembled WGS sequence"/>
</dbReference>
<keyword evidence="3" id="KW-1185">Reference proteome</keyword>
<feature type="region of interest" description="Disordered" evidence="1">
    <location>
        <begin position="1"/>
        <end position="53"/>
    </location>
</feature>
<name>A0A6A6BDJ2_9PEZI</name>